<comment type="caution">
    <text evidence="2">The sequence shown here is derived from an EMBL/GenBank/DDBJ whole genome shotgun (WGS) entry which is preliminary data.</text>
</comment>
<organism evidence="2 3">
    <name type="scientific">Nocardia fluminea</name>
    <dbReference type="NCBI Taxonomy" id="134984"/>
    <lineage>
        <taxon>Bacteria</taxon>
        <taxon>Bacillati</taxon>
        <taxon>Actinomycetota</taxon>
        <taxon>Actinomycetes</taxon>
        <taxon>Mycobacteriales</taxon>
        <taxon>Nocardiaceae</taxon>
        <taxon>Nocardia</taxon>
    </lineage>
</organism>
<dbReference type="Proteomes" id="UP000233766">
    <property type="component" value="Unassembled WGS sequence"/>
</dbReference>
<name>A0A2N3V8X0_9NOCA</name>
<feature type="region of interest" description="Disordered" evidence="1">
    <location>
        <begin position="106"/>
        <end position="174"/>
    </location>
</feature>
<evidence type="ECO:0000256" key="1">
    <source>
        <dbReference type="SAM" id="MobiDB-lite"/>
    </source>
</evidence>
<proteinExistence type="predicted"/>
<protein>
    <submittedName>
        <fullName evidence="2">Uncharacterized protein</fullName>
    </submittedName>
</protein>
<evidence type="ECO:0000313" key="2">
    <source>
        <dbReference type="EMBL" id="PKV78072.1"/>
    </source>
</evidence>
<feature type="compositionally biased region" description="Polar residues" evidence="1">
    <location>
        <begin position="121"/>
        <end position="143"/>
    </location>
</feature>
<gene>
    <name evidence="2" type="ORF">ATK86_2433</name>
</gene>
<evidence type="ECO:0000313" key="3">
    <source>
        <dbReference type="Proteomes" id="UP000233766"/>
    </source>
</evidence>
<accession>A0A2N3V8X0</accession>
<sequence>MSLGSRVARYSAAGSVDAGSGTIGSHPAISPALVPDALTTPARTASSNASSPVASNNQVRASVSTTFGGFPRVCRGPSMHCTATNGGTRTSTECPGALPAKARTVPFTAAPNSRRPGTGNPGSRNHSPTPNTAARTSAGSTTFRPAIPETLPISYRSEPASQISELSSRLDLIP</sequence>
<dbReference type="AlphaFoldDB" id="A0A2N3V8X0"/>
<dbReference type="EMBL" id="PJMW01000002">
    <property type="protein sequence ID" value="PKV78072.1"/>
    <property type="molecule type" value="Genomic_DNA"/>
</dbReference>
<reference evidence="2 3" key="1">
    <citation type="submission" date="2017-12" db="EMBL/GenBank/DDBJ databases">
        <title>Sequencing the genomes of 1000 Actinobacteria strains.</title>
        <authorList>
            <person name="Klenk H.-P."/>
        </authorList>
    </citation>
    <scope>NUCLEOTIDE SEQUENCE [LARGE SCALE GENOMIC DNA]</scope>
    <source>
        <strain evidence="2 3">DSM 44489</strain>
    </source>
</reference>
<keyword evidence="3" id="KW-1185">Reference proteome</keyword>